<dbReference type="EMBL" id="MARB01000004">
    <property type="protein sequence ID" value="ODJ88725.1"/>
    <property type="molecule type" value="Genomic_DNA"/>
</dbReference>
<dbReference type="InterPro" id="IPR023366">
    <property type="entry name" value="ATP_synth_asu-like_sf"/>
</dbReference>
<evidence type="ECO:0000313" key="14">
    <source>
        <dbReference type="Proteomes" id="UP000094769"/>
    </source>
</evidence>
<dbReference type="InterPro" id="IPR026017">
    <property type="entry name" value="Lumazine-bd_dom"/>
</dbReference>
<dbReference type="NCBIfam" id="NF006767">
    <property type="entry name" value="PRK09289.1"/>
    <property type="match status" value="1"/>
</dbReference>
<feature type="repeat" description="Lumazine-binding" evidence="11">
    <location>
        <begin position="1"/>
        <end position="97"/>
    </location>
</feature>
<evidence type="ECO:0000256" key="6">
    <source>
        <dbReference type="ARBA" id="ARBA00013950"/>
    </source>
</evidence>
<gene>
    <name evidence="13" type="primary">ribE</name>
    <name evidence="13" type="ORF">CODIS_08170</name>
</gene>
<dbReference type="InterPro" id="IPR017938">
    <property type="entry name" value="Riboflavin_synthase-like_b-brl"/>
</dbReference>
<proteinExistence type="predicted"/>
<reference evidence="13 14" key="1">
    <citation type="submission" date="2016-06" db="EMBL/GenBank/DDBJ databases">
        <title>Genome sequence of endosymbiont of Candidatus Endolucinida thiodiazotropha.</title>
        <authorList>
            <person name="Poehlein A."/>
            <person name="Koenig S."/>
            <person name="Heiden S.E."/>
            <person name="Thuermer A."/>
            <person name="Voget S."/>
            <person name="Daniel R."/>
            <person name="Markert S."/>
            <person name="Gros O."/>
            <person name="Schweder T."/>
        </authorList>
    </citation>
    <scope>NUCLEOTIDE SEQUENCE [LARGE SCALE GENOMIC DNA]</scope>
    <source>
        <strain evidence="13 14">COS</strain>
    </source>
</reference>
<evidence type="ECO:0000256" key="9">
    <source>
        <dbReference type="ARBA" id="ARBA00022737"/>
    </source>
</evidence>
<evidence type="ECO:0000256" key="1">
    <source>
        <dbReference type="ARBA" id="ARBA00000968"/>
    </source>
</evidence>
<keyword evidence="14" id="KW-1185">Reference proteome</keyword>
<evidence type="ECO:0000256" key="3">
    <source>
        <dbReference type="ARBA" id="ARBA00004887"/>
    </source>
</evidence>
<dbReference type="NCBIfam" id="TIGR00187">
    <property type="entry name" value="ribE"/>
    <property type="match status" value="1"/>
</dbReference>
<evidence type="ECO:0000256" key="7">
    <source>
        <dbReference type="ARBA" id="ARBA00022619"/>
    </source>
</evidence>
<accession>A0A7Z0VN84</accession>
<organism evidence="13 14">
    <name type="scientific">Candidatus Thiodiazotropha endolucinida</name>
    <dbReference type="NCBI Taxonomy" id="1655433"/>
    <lineage>
        <taxon>Bacteria</taxon>
        <taxon>Pseudomonadati</taxon>
        <taxon>Pseudomonadota</taxon>
        <taxon>Gammaproteobacteria</taxon>
        <taxon>Chromatiales</taxon>
        <taxon>Sedimenticolaceae</taxon>
        <taxon>Candidatus Thiodiazotropha</taxon>
    </lineage>
</organism>
<feature type="domain" description="Lumazine-binding" evidence="12">
    <location>
        <begin position="1"/>
        <end position="97"/>
    </location>
</feature>
<dbReference type="Pfam" id="PF00677">
    <property type="entry name" value="Lum_binding"/>
    <property type="match status" value="2"/>
</dbReference>
<evidence type="ECO:0000256" key="10">
    <source>
        <dbReference type="NCBIfam" id="TIGR00187"/>
    </source>
</evidence>
<evidence type="ECO:0000256" key="11">
    <source>
        <dbReference type="PROSITE-ProRule" id="PRU00524"/>
    </source>
</evidence>
<keyword evidence="9" id="KW-0677">Repeat</keyword>
<dbReference type="PIRSF" id="PIRSF000498">
    <property type="entry name" value="Riboflavin_syn_A"/>
    <property type="match status" value="1"/>
</dbReference>
<evidence type="ECO:0000256" key="4">
    <source>
        <dbReference type="ARBA" id="ARBA00011233"/>
    </source>
</evidence>
<evidence type="ECO:0000313" key="13">
    <source>
        <dbReference type="EMBL" id="ODJ88725.1"/>
    </source>
</evidence>
<dbReference type="SUPFAM" id="SSF63380">
    <property type="entry name" value="Riboflavin synthase domain-like"/>
    <property type="match status" value="2"/>
</dbReference>
<dbReference type="OrthoDB" id="9788537at2"/>
<dbReference type="PANTHER" id="PTHR21098:SF12">
    <property type="entry name" value="RIBOFLAVIN SYNTHASE"/>
    <property type="match status" value="1"/>
</dbReference>
<comment type="catalytic activity">
    <reaction evidence="1">
        <text>2 6,7-dimethyl-8-(1-D-ribityl)lumazine + H(+) = 5-amino-6-(D-ribitylamino)uracil + riboflavin</text>
        <dbReference type="Rhea" id="RHEA:20772"/>
        <dbReference type="ChEBI" id="CHEBI:15378"/>
        <dbReference type="ChEBI" id="CHEBI:15934"/>
        <dbReference type="ChEBI" id="CHEBI:57986"/>
        <dbReference type="ChEBI" id="CHEBI:58201"/>
        <dbReference type="EC" id="2.5.1.9"/>
    </reaction>
</comment>
<feature type="domain" description="Lumazine-binding" evidence="12">
    <location>
        <begin position="98"/>
        <end position="194"/>
    </location>
</feature>
<feature type="repeat" description="Lumazine-binding" evidence="11">
    <location>
        <begin position="98"/>
        <end position="194"/>
    </location>
</feature>
<dbReference type="CDD" id="cd00402">
    <property type="entry name" value="Riboflavin_synthase_like"/>
    <property type="match status" value="1"/>
</dbReference>
<protein>
    <recommendedName>
        <fullName evidence="6 10">Riboflavin synthase</fullName>
        <ecNumber evidence="5 10">2.5.1.9</ecNumber>
    </recommendedName>
</protein>
<dbReference type="EC" id="2.5.1.9" evidence="5 10"/>
<dbReference type="Gene3D" id="2.40.30.20">
    <property type="match status" value="2"/>
</dbReference>
<comment type="function">
    <text evidence="2">Catalyzes the dismutation of two molecules of 6,7-dimethyl-8-ribityllumazine, resulting in the formation of riboflavin and 5-amino-6-(D-ribitylamino)uracil.</text>
</comment>
<evidence type="ECO:0000256" key="8">
    <source>
        <dbReference type="ARBA" id="ARBA00022679"/>
    </source>
</evidence>
<dbReference type="AlphaFoldDB" id="A0A7Z0VN84"/>
<dbReference type="NCBIfam" id="NF009566">
    <property type="entry name" value="PRK13020.1"/>
    <property type="match status" value="1"/>
</dbReference>
<name>A0A7Z0VN84_9GAMM</name>
<evidence type="ECO:0000256" key="2">
    <source>
        <dbReference type="ARBA" id="ARBA00002803"/>
    </source>
</evidence>
<evidence type="ECO:0000256" key="5">
    <source>
        <dbReference type="ARBA" id="ARBA00012827"/>
    </source>
</evidence>
<comment type="subunit">
    <text evidence="4">Homotrimer.</text>
</comment>
<dbReference type="Proteomes" id="UP000094769">
    <property type="component" value="Unassembled WGS sequence"/>
</dbReference>
<dbReference type="RefSeq" id="WP_069121561.1">
    <property type="nucleotide sequence ID" value="NZ_MARB01000004.1"/>
</dbReference>
<dbReference type="PROSITE" id="PS51177">
    <property type="entry name" value="LUMAZINE_BIND"/>
    <property type="match status" value="2"/>
</dbReference>
<dbReference type="FunFam" id="2.40.30.20:FF:000003">
    <property type="entry name" value="Riboflavin synthase, alpha subunit"/>
    <property type="match status" value="1"/>
</dbReference>
<dbReference type="InterPro" id="IPR001783">
    <property type="entry name" value="Lumazine-bd"/>
</dbReference>
<dbReference type="PANTHER" id="PTHR21098">
    <property type="entry name" value="RIBOFLAVIN SYNTHASE ALPHA CHAIN"/>
    <property type="match status" value="1"/>
</dbReference>
<dbReference type="GO" id="GO:0004746">
    <property type="term" value="F:riboflavin synthase activity"/>
    <property type="evidence" value="ECO:0007669"/>
    <property type="project" value="UniProtKB-UniRule"/>
</dbReference>
<evidence type="ECO:0000259" key="12">
    <source>
        <dbReference type="PROSITE" id="PS51177"/>
    </source>
</evidence>
<keyword evidence="7" id="KW-0686">Riboflavin biosynthesis</keyword>
<keyword evidence="8 13" id="KW-0808">Transferase</keyword>
<dbReference type="GO" id="GO:0009231">
    <property type="term" value="P:riboflavin biosynthetic process"/>
    <property type="evidence" value="ECO:0007669"/>
    <property type="project" value="UniProtKB-KW"/>
</dbReference>
<dbReference type="FunFam" id="2.40.30.20:FF:000004">
    <property type="entry name" value="Riboflavin synthase, alpha subunit"/>
    <property type="match status" value="1"/>
</dbReference>
<comment type="pathway">
    <text evidence="3">Cofactor biosynthesis; riboflavin biosynthesis; riboflavin from 2-hydroxy-3-oxobutyl phosphate and 5-amino-6-(D-ribitylamino)uracil: step 2/2.</text>
</comment>
<comment type="caution">
    <text evidence="13">The sequence shown here is derived from an EMBL/GenBank/DDBJ whole genome shotgun (WGS) entry which is preliminary data.</text>
</comment>
<sequence>MFTGIIQAVGTIAGIETRQGDLRLTVNGGQLDMSDVTLGDSIATNGICLTVIDLSREGFSADVSRETLSLTTLEKLQPGSPVNLEKALTLSTPLGGHLVSGHVDGVGRVVERRDDARSIRFRIEAPAGLARYIAHKGSICVDGASLTVNGVEGSGFDLNIVPHTLKQTIMENYRVGSEVNLEVDLVARYLERLVLGGEETKHSVSGVTETLLKKHGFIRS</sequence>